<proteinExistence type="predicted"/>
<evidence type="ECO:0000313" key="1">
    <source>
        <dbReference type="EMBL" id="MBT1689308.1"/>
    </source>
</evidence>
<reference evidence="1 2" key="1">
    <citation type="submission" date="2021-05" db="EMBL/GenBank/DDBJ databases">
        <title>A Polyphasic approach of four new species of the genus Ohtaekwangia: Ohtaekwangia histidinii sp. nov., Ohtaekwangia cretensis sp. nov., Ohtaekwangia indiensis sp. nov., Ohtaekwangia reichenbachii sp. nov. from diverse environment.</title>
        <authorList>
            <person name="Octaviana S."/>
        </authorList>
    </citation>
    <scope>NUCLEOTIDE SEQUENCE [LARGE SCALE GENOMIC DNA]</scope>
    <source>
        <strain evidence="1 2">PWU37</strain>
    </source>
</reference>
<protein>
    <submittedName>
        <fullName evidence="1">Uncharacterized protein</fullName>
    </submittedName>
</protein>
<dbReference type="RefSeq" id="WP_254092534.1">
    <property type="nucleotide sequence ID" value="NZ_JAHESC010000039.1"/>
</dbReference>
<comment type="caution">
    <text evidence="1">The sequence shown here is derived from an EMBL/GenBank/DDBJ whole genome shotgun (WGS) entry which is preliminary data.</text>
</comment>
<name>A0AAP2DCL7_9BACT</name>
<sequence>MTEPLLRKYAPLWNKYRPAILKMMVDAAQGPQQYKFMPHEVLAMDEKKKSGFGFSLHIAGSKATNDIKGSEIAQDLLNMLFLSKKGSELLAAYAYEIVLDRQFTLHISQVNTDPA</sequence>
<dbReference type="EMBL" id="JAHESC010000039">
    <property type="protein sequence ID" value="MBT1689308.1"/>
    <property type="molecule type" value="Genomic_DNA"/>
</dbReference>
<accession>A0AAP2DCL7</accession>
<dbReference type="Proteomes" id="UP001319180">
    <property type="component" value="Unassembled WGS sequence"/>
</dbReference>
<organism evidence="1 2">
    <name type="scientific">Dawidia soli</name>
    <dbReference type="NCBI Taxonomy" id="2782352"/>
    <lineage>
        <taxon>Bacteria</taxon>
        <taxon>Pseudomonadati</taxon>
        <taxon>Bacteroidota</taxon>
        <taxon>Cytophagia</taxon>
        <taxon>Cytophagales</taxon>
        <taxon>Chryseotaleaceae</taxon>
        <taxon>Dawidia</taxon>
    </lineage>
</organism>
<evidence type="ECO:0000313" key="2">
    <source>
        <dbReference type="Proteomes" id="UP001319180"/>
    </source>
</evidence>
<dbReference type="AlphaFoldDB" id="A0AAP2DCL7"/>
<gene>
    <name evidence="1" type="ORF">KK078_22275</name>
</gene>
<keyword evidence="2" id="KW-1185">Reference proteome</keyword>